<accession>A0ACB9KPE7</accession>
<proteinExistence type="predicted"/>
<keyword evidence="2" id="KW-1185">Reference proteome</keyword>
<evidence type="ECO:0000313" key="1">
    <source>
        <dbReference type="EMBL" id="KAI4299058.1"/>
    </source>
</evidence>
<sequence>MSSEYEARKPHAVLVPYPTQGHINPFLKLAKLLHSKGFSITLVNSEFNHKRLLNSRGPDALKGFPDFRFESIPDGLPPSNKDATQSIVALCDSTRKNCSVPFSNLLSKLNDSQASGAPPVSCIISDGIMSFTLEASQQLRIPNVFFWTNSACGFMSFKVCNNLMERGLIPLKDASYLTNGHLDTIIDWIPGMKNISLRDLPGIYRTTDPNDILLDFVVEQIEATSKASAVILPTFNALEPEILDALSSMFPKLYTIGPLELLLDHAADSSLESINCSLWKEESECLKWLDSKETNSVLYVNFGSVIVMSPQKLVEFAWGLANGKKNFLWVIRPDLIEGDAAVVPPEIVAETRERGLMVDWCPQEKVLKHPAIAGFLSHCGWNSTLESITSGVPLICCPFFNDQIVNSRYVCTEWGLGMKMDSDDVKRDEVEKLVRELVHSEKGKKMREKAMWWKKMAEEATGANGSSFLNLEILINQVLL</sequence>
<dbReference type="EMBL" id="CM039438">
    <property type="protein sequence ID" value="KAI4299058.1"/>
    <property type="molecule type" value="Genomic_DNA"/>
</dbReference>
<name>A0ACB9KPE7_BAUVA</name>
<gene>
    <name evidence="1" type="ORF">L6164_032555</name>
</gene>
<organism evidence="1 2">
    <name type="scientific">Bauhinia variegata</name>
    <name type="common">Purple orchid tree</name>
    <name type="synonym">Phanera variegata</name>
    <dbReference type="NCBI Taxonomy" id="167791"/>
    <lineage>
        <taxon>Eukaryota</taxon>
        <taxon>Viridiplantae</taxon>
        <taxon>Streptophyta</taxon>
        <taxon>Embryophyta</taxon>
        <taxon>Tracheophyta</taxon>
        <taxon>Spermatophyta</taxon>
        <taxon>Magnoliopsida</taxon>
        <taxon>eudicotyledons</taxon>
        <taxon>Gunneridae</taxon>
        <taxon>Pentapetalae</taxon>
        <taxon>rosids</taxon>
        <taxon>fabids</taxon>
        <taxon>Fabales</taxon>
        <taxon>Fabaceae</taxon>
        <taxon>Cercidoideae</taxon>
        <taxon>Cercideae</taxon>
        <taxon>Bauhiniinae</taxon>
        <taxon>Bauhinia</taxon>
    </lineage>
</organism>
<protein>
    <submittedName>
        <fullName evidence="1">Uncharacterized protein</fullName>
    </submittedName>
</protein>
<dbReference type="Proteomes" id="UP000828941">
    <property type="component" value="Chromosome 13"/>
</dbReference>
<evidence type="ECO:0000313" key="2">
    <source>
        <dbReference type="Proteomes" id="UP000828941"/>
    </source>
</evidence>
<reference evidence="1 2" key="1">
    <citation type="journal article" date="2022" name="DNA Res.">
        <title>Chromosomal-level genome assembly of the orchid tree Bauhinia variegata (Leguminosae; Cercidoideae) supports the allotetraploid origin hypothesis of Bauhinia.</title>
        <authorList>
            <person name="Zhong Y."/>
            <person name="Chen Y."/>
            <person name="Zheng D."/>
            <person name="Pang J."/>
            <person name="Liu Y."/>
            <person name="Luo S."/>
            <person name="Meng S."/>
            <person name="Qian L."/>
            <person name="Wei D."/>
            <person name="Dai S."/>
            <person name="Zhou R."/>
        </authorList>
    </citation>
    <scope>NUCLEOTIDE SEQUENCE [LARGE SCALE GENOMIC DNA]</scope>
    <source>
        <strain evidence="1">BV-YZ2020</strain>
    </source>
</reference>
<comment type="caution">
    <text evidence="1">The sequence shown here is derived from an EMBL/GenBank/DDBJ whole genome shotgun (WGS) entry which is preliminary data.</text>
</comment>